<evidence type="ECO:0000313" key="1">
    <source>
        <dbReference type="EMBL" id="CAG8772204.1"/>
    </source>
</evidence>
<dbReference type="Proteomes" id="UP000789525">
    <property type="component" value="Unassembled WGS sequence"/>
</dbReference>
<comment type="caution">
    <text evidence="1">The sequence shown here is derived from an EMBL/GenBank/DDBJ whole genome shotgun (WGS) entry which is preliminary data.</text>
</comment>
<sequence length="56" mass="6179">LLSTPENTSGVLLSTILGHKSDFSEDLYMEYPSGSRSQHETDVNNSFSTGASDEYY</sequence>
<dbReference type="EMBL" id="CAJVPT010065656">
    <property type="protein sequence ID" value="CAG8772204.1"/>
    <property type="molecule type" value="Genomic_DNA"/>
</dbReference>
<organism evidence="1 2">
    <name type="scientific">Acaulospora colombiana</name>
    <dbReference type="NCBI Taxonomy" id="27376"/>
    <lineage>
        <taxon>Eukaryota</taxon>
        <taxon>Fungi</taxon>
        <taxon>Fungi incertae sedis</taxon>
        <taxon>Mucoromycota</taxon>
        <taxon>Glomeromycotina</taxon>
        <taxon>Glomeromycetes</taxon>
        <taxon>Diversisporales</taxon>
        <taxon>Acaulosporaceae</taxon>
        <taxon>Acaulospora</taxon>
    </lineage>
</organism>
<name>A0ACA9R137_9GLOM</name>
<proteinExistence type="predicted"/>
<accession>A0ACA9R137</accession>
<reference evidence="1" key="1">
    <citation type="submission" date="2021-06" db="EMBL/GenBank/DDBJ databases">
        <authorList>
            <person name="Kallberg Y."/>
            <person name="Tangrot J."/>
            <person name="Rosling A."/>
        </authorList>
    </citation>
    <scope>NUCLEOTIDE SEQUENCE</scope>
    <source>
        <strain evidence="1">CL356</strain>
    </source>
</reference>
<keyword evidence="2" id="KW-1185">Reference proteome</keyword>
<evidence type="ECO:0000313" key="2">
    <source>
        <dbReference type="Proteomes" id="UP000789525"/>
    </source>
</evidence>
<protein>
    <submittedName>
        <fullName evidence="1">5841_t:CDS:1</fullName>
    </submittedName>
</protein>
<feature type="non-terminal residue" evidence="1">
    <location>
        <position position="56"/>
    </location>
</feature>
<feature type="non-terminal residue" evidence="1">
    <location>
        <position position="1"/>
    </location>
</feature>
<gene>
    <name evidence="1" type="ORF">ACOLOM_LOCUS13865</name>
</gene>